<proteinExistence type="predicted"/>
<comment type="caution">
    <text evidence="1">The sequence shown here is derived from an EMBL/GenBank/DDBJ whole genome shotgun (WGS) entry which is preliminary data.</text>
</comment>
<dbReference type="EMBL" id="VSSQ01020007">
    <property type="protein sequence ID" value="MPM64534.1"/>
    <property type="molecule type" value="Genomic_DNA"/>
</dbReference>
<accession>A0A645BRV3</accession>
<organism evidence="1">
    <name type="scientific">bioreactor metagenome</name>
    <dbReference type="NCBI Taxonomy" id="1076179"/>
    <lineage>
        <taxon>unclassified sequences</taxon>
        <taxon>metagenomes</taxon>
        <taxon>ecological metagenomes</taxon>
    </lineage>
</organism>
<dbReference type="AlphaFoldDB" id="A0A645BRV3"/>
<reference evidence="1" key="1">
    <citation type="submission" date="2019-08" db="EMBL/GenBank/DDBJ databases">
        <authorList>
            <person name="Kucharzyk K."/>
            <person name="Murdoch R.W."/>
            <person name="Higgins S."/>
            <person name="Loffler F."/>
        </authorList>
    </citation>
    <scope>NUCLEOTIDE SEQUENCE</scope>
</reference>
<evidence type="ECO:0000313" key="1">
    <source>
        <dbReference type="EMBL" id="MPM64534.1"/>
    </source>
</evidence>
<sequence>MLAGYPLFDEEHRFLGEARLEFRLEVILEPLLRANAKDPVHRLYFIAADGTVLTAEDRQLRILPEREASPEKMDAATLKAAARQLRNQHMEQFIIEKGDRRYHVSGNLFKLLDAMLIQMIDVKAMKHHEHVDLSL</sequence>
<protein>
    <submittedName>
        <fullName evidence="1">Uncharacterized protein</fullName>
    </submittedName>
</protein>
<gene>
    <name evidence="1" type="ORF">SDC9_111421</name>
</gene>
<name>A0A645BRV3_9ZZZZ</name>